<dbReference type="SUPFAM" id="SSF46955">
    <property type="entry name" value="Putative DNA-binding domain"/>
    <property type="match status" value="1"/>
</dbReference>
<protein>
    <submittedName>
        <fullName evidence="4">MerR family transcriptional regulator</fullName>
    </submittedName>
</protein>
<dbReference type="PROSITE" id="PS00552">
    <property type="entry name" value="HTH_MERR_1"/>
    <property type="match status" value="1"/>
</dbReference>
<feature type="domain" description="HTH merR-type" evidence="3">
    <location>
        <begin position="1"/>
        <end position="68"/>
    </location>
</feature>
<dbReference type="PRINTS" id="PR00040">
    <property type="entry name" value="HTHMERR"/>
</dbReference>
<evidence type="ECO:0000259" key="3">
    <source>
        <dbReference type="PROSITE" id="PS50937"/>
    </source>
</evidence>
<comment type="caution">
    <text evidence="4">The sequence shown here is derived from an EMBL/GenBank/DDBJ whole genome shotgun (WGS) entry which is preliminary data.</text>
</comment>
<dbReference type="PANTHER" id="PTHR30204:SF97">
    <property type="entry name" value="MERR FAMILY REGULATORY PROTEIN"/>
    <property type="match status" value="1"/>
</dbReference>
<reference evidence="5" key="1">
    <citation type="journal article" date="2019" name="Int. J. Syst. Evol. Microbiol.">
        <title>The Global Catalogue of Microorganisms (GCM) 10K type strain sequencing project: providing services to taxonomists for standard genome sequencing and annotation.</title>
        <authorList>
            <consortium name="The Broad Institute Genomics Platform"/>
            <consortium name="The Broad Institute Genome Sequencing Center for Infectious Disease"/>
            <person name="Wu L."/>
            <person name="Ma J."/>
        </authorList>
    </citation>
    <scope>NUCLEOTIDE SEQUENCE [LARGE SCALE GENOMIC DNA]</scope>
    <source>
        <strain evidence="5">JCM 18410</strain>
    </source>
</reference>
<keyword evidence="5" id="KW-1185">Reference proteome</keyword>
<dbReference type="Gene3D" id="1.10.1660.10">
    <property type="match status" value="1"/>
</dbReference>
<dbReference type="RefSeq" id="WP_345671470.1">
    <property type="nucleotide sequence ID" value="NZ_BAABKC010000112.1"/>
</dbReference>
<dbReference type="Pfam" id="PF13411">
    <property type="entry name" value="MerR_1"/>
    <property type="match status" value="1"/>
</dbReference>
<evidence type="ECO:0000313" key="5">
    <source>
        <dbReference type="Proteomes" id="UP001500124"/>
    </source>
</evidence>
<evidence type="ECO:0000313" key="4">
    <source>
        <dbReference type="EMBL" id="GAA5074910.1"/>
    </source>
</evidence>
<feature type="region of interest" description="Disordered" evidence="2">
    <location>
        <begin position="139"/>
        <end position="159"/>
    </location>
</feature>
<dbReference type="PANTHER" id="PTHR30204">
    <property type="entry name" value="REDOX-CYCLING DRUG-SENSING TRANSCRIPTIONAL ACTIVATOR SOXR"/>
    <property type="match status" value="1"/>
</dbReference>
<gene>
    <name evidence="4" type="ORF">GCM10023336_63450</name>
</gene>
<dbReference type="SMART" id="SM00422">
    <property type="entry name" value="HTH_MERR"/>
    <property type="match status" value="1"/>
</dbReference>
<evidence type="ECO:0000256" key="1">
    <source>
        <dbReference type="ARBA" id="ARBA00023125"/>
    </source>
</evidence>
<dbReference type="PROSITE" id="PS50937">
    <property type="entry name" value="HTH_MERR_2"/>
    <property type="match status" value="1"/>
</dbReference>
<name>A0ABP9LF09_9ACTN</name>
<dbReference type="EMBL" id="BAABKC010000112">
    <property type="protein sequence ID" value="GAA5074910.1"/>
    <property type="molecule type" value="Genomic_DNA"/>
</dbReference>
<dbReference type="InterPro" id="IPR000551">
    <property type="entry name" value="MerR-type_HTH_dom"/>
</dbReference>
<sequence>MKIGEASRASGVSARSLRHYEDEGLIVPGRFGNGFRDYCQSTVDRVLVIRSLLESGLPVRLIREVLPGLTDPPDAGADVVCAEFLHEVRDYRDRLAARIAALGEQQAALDAYLRQADGTGPRPPLDLDTSVRLLRSAHGDHRDHADHGDDGDRRAAAQR</sequence>
<dbReference type="InterPro" id="IPR047057">
    <property type="entry name" value="MerR_fam"/>
</dbReference>
<dbReference type="InterPro" id="IPR009061">
    <property type="entry name" value="DNA-bd_dom_put_sf"/>
</dbReference>
<evidence type="ECO:0000256" key="2">
    <source>
        <dbReference type="SAM" id="MobiDB-lite"/>
    </source>
</evidence>
<dbReference type="Proteomes" id="UP001500124">
    <property type="component" value="Unassembled WGS sequence"/>
</dbReference>
<proteinExistence type="predicted"/>
<keyword evidence="1" id="KW-0238">DNA-binding</keyword>
<organism evidence="4 5">
    <name type="scientific">Streptomyces similanensis</name>
    <dbReference type="NCBI Taxonomy" id="1274988"/>
    <lineage>
        <taxon>Bacteria</taxon>
        <taxon>Bacillati</taxon>
        <taxon>Actinomycetota</taxon>
        <taxon>Actinomycetes</taxon>
        <taxon>Kitasatosporales</taxon>
        <taxon>Streptomycetaceae</taxon>
        <taxon>Streptomyces</taxon>
    </lineage>
</organism>
<dbReference type="CDD" id="cd01282">
    <property type="entry name" value="HTH_MerR-like_sg3"/>
    <property type="match status" value="1"/>
</dbReference>
<accession>A0ABP9LF09</accession>